<feature type="transmembrane region" description="Helical" evidence="1">
    <location>
        <begin position="118"/>
        <end position="139"/>
    </location>
</feature>
<evidence type="ECO:0000256" key="1">
    <source>
        <dbReference type="SAM" id="Phobius"/>
    </source>
</evidence>
<name>A0ABN3UQJ8_9MICO</name>
<keyword evidence="1" id="KW-0472">Membrane</keyword>
<dbReference type="InterPro" id="IPR046192">
    <property type="entry name" value="DUF6220"/>
</dbReference>
<evidence type="ECO:0000313" key="2">
    <source>
        <dbReference type="EMBL" id="GAA2737310.1"/>
    </source>
</evidence>
<organism evidence="2 3">
    <name type="scientific">Pedococcus aerophilus</name>
    <dbReference type="NCBI Taxonomy" id="436356"/>
    <lineage>
        <taxon>Bacteria</taxon>
        <taxon>Bacillati</taxon>
        <taxon>Actinomycetota</taxon>
        <taxon>Actinomycetes</taxon>
        <taxon>Micrococcales</taxon>
        <taxon>Intrasporangiaceae</taxon>
        <taxon>Pedococcus</taxon>
    </lineage>
</organism>
<feature type="transmembrane region" description="Helical" evidence="1">
    <location>
        <begin position="93"/>
        <end position="112"/>
    </location>
</feature>
<gene>
    <name evidence="2" type="ORF">GCM10009867_24020</name>
</gene>
<proteinExistence type="predicted"/>
<reference evidence="2 3" key="1">
    <citation type="journal article" date="2019" name="Int. J. Syst. Evol. Microbiol.">
        <title>The Global Catalogue of Microorganisms (GCM) 10K type strain sequencing project: providing services to taxonomists for standard genome sequencing and annotation.</title>
        <authorList>
            <consortium name="The Broad Institute Genomics Platform"/>
            <consortium name="The Broad Institute Genome Sequencing Center for Infectious Disease"/>
            <person name="Wu L."/>
            <person name="Ma J."/>
        </authorList>
    </citation>
    <scope>NUCLEOTIDE SEQUENCE [LARGE SCALE GENOMIC DNA]</scope>
    <source>
        <strain evidence="2 3">JCM 16378</strain>
    </source>
</reference>
<feature type="transmembrane region" description="Helical" evidence="1">
    <location>
        <begin position="7"/>
        <end position="34"/>
    </location>
</feature>
<comment type="caution">
    <text evidence="2">The sequence shown here is derived from an EMBL/GenBank/DDBJ whole genome shotgun (WGS) entry which is preliminary data.</text>
</comment>
<feature type="transmembrane region" description="Helical" evidence="1">
    <location>
        <begin position="62"/>
        <end position="86"/>
    </location>
</feature>
<keyword evidence="1" id="KW-1133">Transmembrane helix</keyword>
<dbReference type="Pfam" id="PF19728">
    <property type="entry name" value="DUF6220"/>
    <property type="match status" value="1"/>
</dbReference>
<dbReference type="EMBL" id="BAAARN010000002">
    <property type="protein sequence ID" value="GAA2737310.1"/>
    <property type="molecule type" value="Genomic_DNA"/>
</dbReference>
<dbReference type="Proteomes" id="UP001501326">
    <property type="component" value="Unassembled WGS sequence"/>
</dbReference>
<evidence type="ECO:0000313" key="3">
    <source>
        <dbReference type="Proteomes" id="UP001501326"/>
    </source>
</evidence>
<keyword evidence="3" id="KW-1185">Reference proteome</keyword>
<accession>A0ABN3UQJ8</accession>
<protein>
    <submittedName>
        <fullName evidence="2">Uncharacterized protein</fullName>
    </submittedName>
</protein>
<keyword evidence="1" id="KW-0812">Transmembrane</keyword>
<dbReference type="RefSeq" id="WP_344193669.1">
    <property type="nucleotide sequence ID" value="NZ_BAAARN010000002.1"/>
</dbReference>
<sequence length="159" mass="16870">MKTVYKWLAFLVALEVVVQGAVMVWGIAGLGLWVDGGGVLDKATFENAFEGGETPFPEFAGLMLHGMNGMMIIPVIALLLLLASFFAKVPKGVRWAAGVVVLVALQMTLGLMGHEIPALGALHGANALLLFSTALWTGLRVTRSQSTSRHVEAAERVAV</sequence>